<dbReference type="PANTHER" id="PTHR12929:SF10">
    <property type="entry name" value="RIBOFLAVIN TRANSPORTER"/>
    <property type="match status" value="1"/>
</dbReference>
<protein>
    <recommendedName>
        <fullName evidence="9">Riboflavin transporter</fullName>
    </recommendedName>
</protein>
<evidence type="ECO:0000313" key="11">
    <source>
        <dbReference type="Proteomes" id="UP001497382"/>
    </source>
</evidence>
<evidence type="ECO:0000256" key="1">
    <source>
        <dbReference type="ARBA" id="ARBA00000215"/>
    </source>
</evidence>
<evidence type="ECO:0000256" key="3">
    <source>
        <dbReference type="ARBA" id="ARBA00006366"/>
    </source>
</evidence>
<dbReference type="Pfam" id="PF06237">
    <property type="entry name" value="SLC52_ribofla_tr"/>
    <property type="match status" value="2"/>
</dbReference>
<keyword evidence="11" id="KW-1185">Reference proteome</keyword>
<feature type="transmembrane region" description="Helical" evidence="9">
    <location>
        <begin position="400"/>
        <end position="422"/>
    </location>
</feature>
<organism evidence="10 11">
    <name type="scientific">Larinioides sclopetarius</name>
    <dbReference type="NCBI Taxonomy" id="280406"/>
    <lineage>
        <taxon>Eukaryota</taxon>
        <taxon>Metazoa</taxon>
        <taxon>Ecdysozoa</taxon>
        <taxon>Arthropoda</taxon>
        <taxon>Chelicerata</taxon>
        <taxon>Arachnida</taxon>
        <taxon>Araneae</taxon>
        <taxon>Araneomorphae</taxon>
        <taxon>Entelegynae</taxon>
        <taxon>Araneoidea</taxon>
        <taxon>Araneidae</taxon>
        <taxon>Larinioides</taxon>
    </lineage>
</organism>
<feature type="transmembrane region" description="Helical" evidence="9">
    <location>
        <begin position="367"/>
        <end position="388"/>
    </location>
</feature>
<feature type="transmembrane region" description="Helical" evidence="9">
    <location>
        <begin position="52"/>
        <end position="73"/>
    </location>
</feature>
<evidence type="ECO:0000256" key="6">
    <source>
        <dbReference type="ARBA" id="ARBA00022692"/>
    </source>
</evidence>
<reference evidence="10 11" key="1">
    <citation type="submission" date="2024-04" db="EMBL/GenBank/DDBJ databases">
        <authorList>
            <person name="Rising A."/>
            <person name="Reimegard J."/>
            <person name="Sonavane S."/>
            <person name="Akerstrom W."/>
            <person name="Nylinder S."/>
            <person name="Hedman E."/>
            <person name="Kallberg Y."/>
        </authorList>
    </citation>
    <scope>NUCLEOTIDE SEQUENCE [LARGE SCALE GENOMIC DNA]</scope>
</reference>
<keyword evidence="7 9" id="KW-1133">Transmembrane helix</keyword>
<dbReference type="Proteomes" id="UP001497382">
    <property type="component" value="Unassembled WGS sequence"/>
</dbReference>
<feature type="transmembrane region" description="Helical" evidence="9">
    <location>
        <begin position="85"/>
        <end position="105"/>
    </location>
</feature>
<comment type="caution">
    <text evidence="10">The sequence shown here is derived from an EMBL/GenBank/DDBJ whole genome shotgun (WGS) entry which is preliminary data.</text>
</comment>
<keyword evidence="4 9" id="KW-0813">Transport</keyword>
<feature type="transmembrane region" description="Helical" evidence="9">
    <location>
        <begin position="339"/>
        <end position="360"/>
    </location>
</feature>
<dbReference type="GO" id="GO:0032217">
    <property type="term" value="F:riboflavin transmembrane transporter activity"/>
    <property type="evidence" value="ECO:0007669"/>
    <property type="project" value="UniProtKB-UniRule"/>
</dbReference>
<feature type="transmembrane region" description="Helical" evidence="9">
    <location>
        <begin position="271"/>
        <end position="293"/>
    </location>
</feature>
<evidence type="ECO:0000256" key="9">
    <source>
        <dbReference type="RuleBase" id="RU368035"/>
    </source>
</evidence>
<dbReference type="GO" id="GO:0005886">
    <property type="term" value="C:plasma membrane"/>
    <property type="evidence" value="ECO:0007669"/>
    <property type="project" value="UniProtKB-SubCell"/>
</dbReference>
<feature type="transmembrane region" description="Helical" evidence="9">
    <location>
        <begin position="434"/>
        <end position="457"/>
    </location>
</feature>
<evidence type="ECO:0000256" key="5">
    <source>
        <dbReference type="ARBA" id="ARBA00022475"/>
    </source>
</evidence>
<feature type="transmembrane region" description="Helical" evidence="9">
    <location>
        <begin position="112"/>
        <end position="135"/>
    </location>
</feature>
<feature type="transmembrane region" description="Helical" evidence="9">
    <location>
        <begin position="20"/>
        <end position="40"/>
    </location>
</feature>
<dbReference type="EMBL" id="CAXIEN010000118">
    <property type="protein sequence ID" value="CAL1279037.1"/>
    <property type="molecule type" value="Genomic_DNA"/>
</dbReference>
<gene>
    <name evidence="10" type="ORF">LARSCL_LOCUS10111</name>
</gene>
<proteinExistence type="inferred from homology"/>
<name>A0AAV2A4X6_9ARAC</name>
<sequence length="471" mass="52756">MVQQPERPRDVRVDLLSAGYGLGSWIAMTGLWVELPVLVQRLPEGWALASQLALFLQVANIGPILYGLFHYWWPKWVTERSATHFQLALGAVSTFLLIFTWSTTISGISVPFFILSFGLSIVDCTSSVVFLPFMANFRPCYLTPYLVGEGLSGLVPSLVAIAQGIENPECVNVTEEIFSPEIGGNITTEVLLPRIKEPRFSPEWFFVILLAMVLFSWLAFILLDKLPFCQKEKVECFTMKEYLNQECFEMQVASLDSDNKPPKTTQPSRALYLYLLFLQLWASIATFGIFPAIQDHVRKLVLLNCDRCIPQSQKRFSFICRHSGRNKPYSCLPYGDGPFHLTVTLCGVAYPAACLLAMFLEMRSVSWISWMSLAATVVSCYAMLTAIMSPHPPLLDSTAGPVLIVVCWVSFMFAFSYIKTMVTVLLGDYWGHRALFWCGAVTQAGAVAGVLLMFLLVNVFEVFHDEGMCLA</sequence>
<evidence type="ECO:0000256" key="7">
    <source>
        <dbReference type="ARBA" id="ARBA00022989"/>
    </source>
</evidence>
<comment type="subcellular location">
    <subcellularLocation>
        <location evidence="2 9">Cell membrane</location>
        <topology evidence="2 9">Multi-pass membrane protein</topology>
    </subcellularLocation>
</comment>
<comment type="function">
    <text evidence="9">Plasma membrane transporter mediating the uptake by cells of the water soluble vitamin B2/riboflavin that plays a key role in biochemical oxidation-reduction reactions of the carbohydrate, lipid, and amino acid metabolism.</text>
</comment>
<evidence type="ECO:0000256" key="2">
    <source>
        <dbReference type="ARBA" id="ARBA00004651"/>
    </source>
</evidence>
<dbReference type="InterPro" id="IPR009357">
    <property type="entry name" value="Riboflavin_transptr"/>
</dbReference>
<dbReference type="AlphaFoldDB" id="A0AAV2A4X6"/>
<evidence type="ECO:0000256" key="8">
    <source>
        <dbReference type="ARBA" id="ARBA00023136"/>
    </source>
</evidence>
<keyword evidence="8 9" id="KW-0472">Membrane</keyword>
<keyword evidence="6 9" id="KW-0812">Transmembrane</keyword>
<comment type="catalytic activity">
    <reaction evidence="1 9">
        <text>riboflavin(in) = riboflavin(out)</text>
        <dbReference type="Rhea" id="RHEA:35015"/>
        <dbReference type="ChEBI" id="CHEBI:57986"/>
    </reaction>
</comment>
<evidence type="ECO:0000256" key="4">
    <source>
        <dbReference type="ARBA" id="ARBA00022448"/>
    </source>
</evidence>
<evidence type="ECO:0000313" key="10">
    <source>
        <dbReference type="EMBL" id="CAL1279037.1"/>
    </source>
</evidence>
<accession>A0AAV2A4X6</accession>
<feature type="transmembrane region" description="Helical" evidence="9">
    <location>
        <begin position="204"/>
        <end position="223"/>
    </location>
</feature>
<keyword evidence="5 9" id="KW-1003">Cell membrane</keyword>
<comment type="similarity">
    <text evidence="3 9">Belongs to the riboflavin transporter family.</text>
</comment>
<dbReference type="PANTHER" id="PTHR12929">
    <property type="entry name" value="SOLUTE CARRIER FAMILY 52"/>
    <property type="match status" value="1"/>
</dbReference>